<feature type="region of interest" description="Disordered" evidence="1">
    <location>
        <begin position="36"/>
        <end position="67"/>
    </location>
</feature>
<keyword evidence="2" id="KW-0732">Signal</keyword>
<evidence type="ECO:0000313" key="4">
    <source>
        <dbReference type="Proteomes" id="UP000297948"/>
    </source>
</evidence>
<dbReference type="AlphaFoldDB" id="A0A4Z0HA97"/>
<feature type="compositionally biased region" description="Gly residues" evidence="1">
    <location>
        <begin position="317"/>
        <end position="329"/>
    </location>
</feature>
<proteinExistence type="predicted"/>
<reference evidence="3 4" key="1">
    <citation type="submission" date="2019-03" db="EMBL/GenBank/DDBJ databases">
        <authorList>
            <person name="Gonzalez-Pimentel J.L."/>
        </authorList>
    </citation>
    <scope>NUCLEOTIDE SEQUENCE [LARGE SCALE GENOMIC DNA]</scope>
    <source>
        <strain evidence="3 4">JCM 31289</strain>
    </source>
</reference>
<evidence type="ECO:0000313" key="3">
    <source>
        <dbReference type="EMBL" id="TGB15074.1"/>
    </source>
</evidence>
<keyword evidence="4" id="KW-1185">Reference proteome</keyword>
<feature type="compositionally biased region" description="Low complexity" evidence="1">
    <location>
        <begin position="299"/>
        <end position="316"/>
    </location>
</feature>
<feature type="chain" id="PRO_5021186159" description="DUF916 domain-containing protein" evidence="2">
    <location>
        <begin position="40"/>
        <end position="329"/>
    </location>
</feature>
<evidence type="ECO:0000256" key="2">
    <source>
        <dbReference type="SAM" id="SignalP"/>
    </source>
</evidence>
<feature type="signal peptide" evidence="2">
    <location>
        <begin position="1"/>
        <end position="39"/>
    </location>
</feature>
<feature type="region of interest" description="Disordered" evidence="1">
    <location>
        <begin position="292"/>
        <end position="329"/>
    </location>
</feature>
<evidence type="ECO:0008006" key="5">
    <source>
        <dbReference type="Google" id="ProtNLM"/>
    </source>
</evidence>
<gene>
    <name evidence="3" type="ORF">E4099_07275</name>
</gene>
<name>A0A4Z0HA97_9ACTN</name>
<feature type="non-terminal residue" evidence="3">
    <location>
        <position position="329"/>
    </location>
</feature>
<sequence>MSPCSRAGRTTARRTPARHAAALMAAGLLLLCGAPPSQAADTSPRSGPPSGWTAGPSGSGRTSFYLEGRPGTVLRDTLSVSNPGTRPRTVRLRGALHGTPAAWVAFAARQVTVPPHTRADVPFSVTVRADAPPGDHPGTLRVTGGSGREAKVPLRLRVSGRALPALTVEEPRVVRHRDGGVVIHYTLVNRGNTVLEPRLAVRAAGLFGEVLRRPARRLPIHLAPGHRARLTERWADAPDLDSVRVTLTATSGTGAADSATTRFTAVPRWLVATAATASALLAAAAARRVHRRLTRSRGSRPACAAGAPVSGARSAGAGAGAGAGCGGSG</sequence>
<dbReference type="Proteomes" id="UP000297948">
    <property type="component" value="Unassembled WGS sequence"/>
</dbReference>
<dbReference type="EMBL" id="SRID01000042">
    <property type="protein sequence ID" value="TGB15074.1"/>
    <property type="molecule type" value="Genomic_DNA"/>
</dbReference>
<protein>
    <recommendedName>
        <fullName evidence="5">DUF916 domain-containing protein</fullName>
    </recommendedName>
</protein>
<evidence type="ECO:0000256" key="1">
    <source>
        <dbReference type="SAM" id="MobiDB-lite"/>
    </source>
</evidence>
<organism evidence="3 4">
    <name type="scientific">Streptomyces palmae</name>
    <dbReference type="NCBI Taxonomy" id="1701085"/>
    <lineage>
        <taxon>Bacteria</taxon>
        <taxon>Bacillati</taxon>
        <taxon>Actinomycetota</taxon>
        <taxon>Actinomycetes</taxon>
        <taxon>Kitasatosporales</taxon>
        <taxon>Streptomycetaceae</taxon>
        <taxon>Streptomyces</taxon>
    </lineage>
</organism>
<accession>A0A4Z0HA97</accession>
<dbReference type="RefSeq" id="WP_135338121.1">
    <property type="nucleotide sequence ID" value="NZ_SRID01000042.1"/>
</dbReference>
<dbReference type="OrthoDB" id="4336304at2"/>
<comment type="caution">
    <text evidence="3">The sequence shown here is derived from an EMBL/GenBank/DDBJ whole genome shotgun (WGS) entry which is preliminary data.</text>
</comment>